<name>A0A2H4VAJ6_9EURY</name>
<dbReference type="AlphaFoldDB" id="A0A2H4VAJ6"/>
<dbReference type="InterPro" id="IPR022409">
    <property type="entry name" value="PKD/Chitinase_dom"/>
</dbReference>
<dbReference type="Pfam" id="PF01345">
    <property type="entry name" value="DUF11"/>
    <property type="match status" value="1"/>
</dbReference>
<accession>A0A2H4VAJ6</accession>
<dbReference type="Pfam" id="PF18911">
    <property type="entry name" value="PKD_4"/>
    <property type="match status" value="1"/>
</dbReference>
<dbReference type="Pfam" id="PF13290">
    <property type="entry name" value="CHB_HEX_C_1"/>
    <property type="match status" value="1"/>
</dbReference>
<dbReference type="InterPro" id="IPR000601">
    <property type="entry name" value="PKD_dom"/>
</dbReference>
<evidence type="ECO:0000256" key="1">
    <source>
        <dbReference type="SAM" id="Phobius"/>
    </source>
</evidence>
<dbReference type="InterPro" id="IPR001434">
    <property type="entry name" value="OmcB-like_DUF11"/>
</dbReference>
<dbReference type="Proteomes" id="UP000232806">
    <property type="component" value="Chromosome"/>
</dbReference>
<protein>
    <recommendedName>
        <fullName evidence="2">PKD domain-containing protein</fullName>
    </recommendedName>
</protein>
<dbReference type="NCBIfam" id="TIGR01451">
    <property type="entry name" value="B_ant_repeat"/>
    <property type="match status" value="1"/>
</dbReference>
<dbReference type="Gene3D" id="2.60.40.10">
    <property type="entry name" value="Immunoglobulins"/>
    <property type="match status" value="1"/>
</dbReference>
<proteinExistence type="predicted"/>
<organism evidence="3 4">
    <name type="scientific">Methanobacterium subterraneum</name>
    <dbReference type="NCBI Taxonomy" id="59277"/>
    <lineage>
        <taxon>Archaea</taxon>
        <taxon>Methanobacteriati</taxon>
        <taxon>Methanobacteriota</taxon>
        <taxon>Methanomada group</taxon>
        <taxon>Methanobacteria</taxon>
        <taxon>Methanobacteriales</taxon>
        <taxon>Methanobacteriaceae</taxon>
        <taxon>Methanobacterium</taxon>
    </lineage>
</organism>
<feature type="transmembrane region" description="Helical" evidence="1">
    <location>
        <begin position="599"/>
        <end position="618"/>
    </location>
</feature>
<evidence type="ECO:0000313" key="3">
    <source>
        <dbReference type="EMBL" id="AUB55090.1"/>
    </source>
</evidence>
<keyword evidence="1" id="KW-1133">Transmembrane helix</keyword>
<feature type="domain" description="PKD" evidence="2">
    <location>
        <begin position="279"/>
        <end position="360"/>
    </location>
</feature>
<dbReference type="InterPro" id="IPR059177">
    <property type="entry name" value="GH29D-like_dom"/>
</dbReference>
<sequence>MKRYIFLALSCLLTLILCGTVVAAEMPDNNYANLEVSNDQGARIDTYGNETYDYFCGEGSGGLNSLKINNISGSTTAEVTTTSEQSGTFYIVTTGGQGRVDNGILMLAVNGTIPDNFQVQIKASGYTWTPASGFVPEQGDLTYNSSTLDETFYKSDFIYDSQIWRPYYQSNYPIFEKQDMTDSANTFHIMLIDLYSGLLVGSNYASLIDNGAIKIQYTFQNLPVGTLAAFNAYGFSTTPESGQVTGSVQWTNKLNKATQTATGVSGYFVTGTTEPPVQPVASFNANPTNGNTPLNVQFTDTSTGTITNYAWDFNNDGTTDSTQQNPTWTYNTPGTYTVKLTVTGPGGSASDVKSNYITVTEPTPDITPPTVTANPTGGNYNTPQNVALTANEPATIYYTTNGSDPTPASTQYNGAIPISTTTTLKFMAVDTAGNQGNIQSETYNIKSDVYVQITPSINNPQIGDKVTYTFKLGNNGPGDASNIVFTYVIPEGLEYSGANVDQGTVNYDETTRTITWTVGDVAANVDPYLWLDLNILSTGAYNILPTVTVGSYNPGLINNIGSLLVTASKKSNTINAATTTSIQTTSNVQAGTVPMQSTGIPLAGLVLGILCIGSGITLSRKK</sequence>
<dbReference type="SMART" id="SM00089">
    <property type="entry name" value="PKD"/>
    <property type="match status" value="1"/>
</dbReference>
<gene>
    <name evidence="3" type="ORF">BK007_03050</name>
</gene>
<evidence type="ECO:0000259" key="2">
    <source>
        <dbReference type="PROSITE" id="PS50093"/>
    </source>
</evidence>
<dbReference type="FunFam" id="2.60.40.10:FF:000270">
    <property type="entry name" value="Cell surface protein"/>
    <property type="match status" value="1"/>
</dbReference>
<dbReference type="InterPro" id="IPR035986">
    <property type="entry name" value="PKD_dom_sf"/>
</dbReference>
<dbReference type="PANTHER" id="PTHR36842">
    <property type="entry name" value="PROTEIN TOLB HOMOLOG"/>
    <property type="match status" value="1"/>
</dbReference>
<dbReference type="EMBL" id="CP017766">
    <property type="protein sequence ID" value="AUB55090.1"/>
    <property type="molecule type" value="Genomic_DNA"/>
</dbReference>
<dbReference type="GeneID" id="35120538"/>
<dbReference type="RefSeq" id="WP_204249880.1">
    <property type="nucleotide sequence ID" value="NZ_CP017766.1"/>
</dbReference>
<dbReference type="Gene3D" id="2.60.40.1170">
    <property type="entry name" value="Mu homology domain, subdomain B"/>
    <property type="match status" value="1"/>
</dbReference>
<dbReference type="SUPFAM" id="SSF49299">
    <property type="entry name" value="PKD domain"/>
    <property type="match status" value="1"/>
</dbReference>
<reference evidence="3 4" key="1">
    <citation type="submission" date="2016-10" db="EMBL/GenBank/DDBJ databases">
        <title>Comparative genomics between deep and shallow subseafloor isolates.</title>
        <authorList>
            <person name="Ishii S."/>
            <person name="Miller J.R."/>
            <person name="Sutton G."/>
            <person name="Suzuki S."/>
            <person name="Methe B."/>
            <person name="Inagaki F."/>
            <person name="Imachi H."/>
        </authorList>
    </citation>
    <scope>NUCLEOTIDE SEQUENCE [LARGE SCALE GENOMIC DNA]</scope>
    <source>
        <strain evidence="3 4">MO-MB1</strain>
    </source>
</reference>
<dbReference type="PROSITE" id="PS50093">
    <property type="entry name" value="PKD"/>
    <property type="match status" value="1"/>
</dbReference>
<keyword evidence="1" id="KW-0472">Membrane</keyword>
<keyword evidence="1" id="KW-0812">Transmembrane</keyword>
<dbReference type="InterPro" id="IPR013783">
    <property type="entry name" value="Ig-like_fold"/>
</dbReference>
<dbReference type="InterPro" id="IPR047589">
    <property type="entry name" value="DUF11_rpt"/>
</dbReference>
<evidence type="ECO:0000313" key="4">
    <source>
        <dbReference type="Proteomes" id="UP000232806"/>
    </source>
</evidence>
<dbReference type="PANTHER" id="PTHR36842:SF1">
    <property type="entry name" value="PROTEIN TOLB"/>
    <property type="match status" value="1"/>
</dbReference>
<dbReference type="OrthoDB" id="69199at2157"/>
<dbReference type="CDD" id="cd00146">
    <property type="entry name" value="PKD"/>
    <property type="match status" value="1"/>
</dbReference>